<feature type="chain" id="PRO_5044831370" description="C-type lectin domain-containing protein" evidence="1">
    <location>
        <begin position="21"/>
        <end position="242"/>
    </location>
</feature>
<name>A0ABD0RYB0_CIRMR</name>
<feature type="domain" description="C-type lectin" evidence="2">
    <location>
        <begin position="124"/>
        <end position="242"/>
    </location>
</feature>
<protein>
    <recommendedName>
        <fullName evidence="2">C-type lectin domain-containing protein</fullName>
    </recommendedName>
</protein>
<gene>
    <name evidence="3" type="ORF">M9458_001553</name>
</gene>
<accession>A0ABD0RYB0</accession>
<dbReference type="InterPro" id="IPR016186">
    <property type="entry name" value="C-type_lectin-like/link_sf"/>
</dbReference>
<dbReference type="Pfam" id="PF00059">
    <property type="entry name" value="Lectin_C"/>
    <property type="match status" value="2"/>
</dbReference>
<dbReference type="Gene3D" id="3.10.100.10">
    <property type="entry name" value="Mannose-Binding Protein A, subunit A"/>
    <property type="match status" value="2"/>
</dbReference>
<dbReference type="AlphaFoldDB" id="A0ABD0RYB0"/>
<dbReference type="InterPro" id="IPR001304">
    <property type="entry name" value="C-type_lectin-like"/>
</dbReference>
<dbReference type="SUPFAM" id="SSF56436">
    <property type="entry name" value="C-type lectin-like"/>
    <property type="match status" value="2"/>
</dbReference>
<comment type="caution">
    <text evidence="3">The sequence shown here is derived from an EMBL/GenBank/DDBJ whole genome shotgun (WGS) entry which is preliminary data.</text>
</comment>
<dbReference type="Proteomes" id="UP001529510">
    <property type="component" value="Unassembled WGS sequence"/>
</dbReference>
<feature type="signal peptide" evidence="1">
    <location>
        <begin position="1"/>
        <end position="20"/>
    </location>
</feature>
<evidence type="ECO:0000313" key="3">
    <source>
        <dbReference type="EMBL" id="KAL0203535.1"/>
    </source>
</evidence>
<dbReference type="EMBL" id="JAMKFB020000001">
    <property type="protein sequence ID" value="KAL0203535.1"/>
    <property type="molecule type" value="Genomic_DNA"/>
</dbReference>
<dbReference type="InterPro" id="IPR016187">
    <property type="entry name" value="CTDL_fold"/>
</dbReference>
<evidence type="ECO:0000259" key="2">
    <source>
        <dbReference type="PROSITE" id="PS50041"/>
    </source>
</evidence>
<dbReference type="PROSITE" id="PS50041">
    <property type="entry name" value="C_TYPE_LECTIN_2"/>
    <property type="match status" value="2"/>
</dbReference>
<evidence type="ECO:0000256" key="1">
    <source>
        <dbReference type="SAM" id="SignalP"/>
    </source>
</evidence>
<keyword evidence="4" id="KW-1185">Reference proteome</keyword>
<dbReference type="SMART" id="SM00034">
    <property type="entry name" value="CLECT"/>
    <property type="match status" value="2"/>
</dbReference>
<evidence type="ECO:0000313" key="4">
    <source>
        <dbReference type="Proteomes" id="UP001529510"/>
    </source>
</evidence>
<reference evidence="3 4" key="1">
    <citation type="submission" date="2024-05" db="EMBL/GenBank/DDBJ databases">
        <title>Genome sequencing and assembly of Indian major carp, Cirrhinus mrigala (Hamilton, 1822).</title>
        <authorList>
            <person name="Mohindra V."/>
            <person name="Chowdhury L.M."/>
            <person name="Lal K."/>
            <person name="Jena J.K."/>
        </authorList>
    </citation>
    <scope>NUCLEOTIDE SEQUENCE [LARGE SCALE GENOMIC DNA]</scope>
    <source>
        <strain evidence="3">CM1030</strain>
        <tissue evidence="3">Blood</tissue>
    </source>
</reference>
<sequence length="242" mass="28347">MKMTLTGLFLFVLGLNIGETVRIHFYVPTPLTWTQAFSYCSQYYTSLSTITSEEEHQKLVAATGGISFQAWIGLFRPVGNQNIWTWSNGQFFYFSKLQDPENKDVNCVYATNQNWYTNSCKNQHPFFCHYEYDVQLVMLNMTWEGALIYCRDGLMDLASATNKYELEILQNRTKPSMTEGVWTGLRFLAGKWHWMSKSFNHIPYQGSLPSCPEEPYRCGAHNKRTEQWEMRDCQERLNFVCY</sequence>
<proteinExistence type="predicted"/>
<organism evidence="3 4">
    <name type="scientific">Cirrhinus mrigala</name>
    <name type="common">Mrigala</name>
    <dbReference type="NCBI Taxonomy" id="683832"/>
    <lineage>
        <taxon>Eukaryota</taxon>
        <taxon>Metazoa</taxon>
        <taxon>Chordata</taxon>
        <taxon>Craniata</taxon>
        <taxon>Vertebrata</taxon>
        <taxon>Euteleostomi</taxon>
        <taxon>Actinopterygii</taxon>
        <taxon>Neopterygii</taxon>
        <taxon>Teleostei</taxon>
        <taxon>Ostariophysi</taxon>
        <taxon>Cypriniformes</taxon>
        <taxon>Cyprinidae</taxon>
        <taxon>Labeoninae</taxon>
        <taxon>Labeonini</taxon>
        <taxon>Cirrhinus</taxon>
    </lineage>
</organism>
<dbReference type="PANTHER" id="PTHR45784:SF8">
    <property type="entry name" value="C-TYPE MANNOSE RECEPTOR 2-RELATED"/>
    <property type="match status" value="1"/>
</dbReference>
<keyword evidence="1" id="KW-0732">Signal</keyword>
<dbReference type="PANTHER" id="PTHR45784">
    <property type="entry name" value="C-TYPE LECTIN DOMAIN FAMILY 20 MEMBER A-RELATED"/>
    <property type="match status" value="1"/>
</dbReference>
<feature type="domain" description="C-type lectin" evidence="2">
    <location>
        <begin position="24"/>
        <end position="129"/>
    </location>
</feature>